<feature type="domain" description="VWFA" evidence="1">
    <location>
        <begin position="79"/>
        <end position="254"/>
    </location>
</feature>
<sequence length="293" mass="33463">MITESVAESDSRLSLLELQCRRPVEHLLAGEYRSIFRGQGIEFEDVRRYRPGDDVRSMDWKVTARTGEPHIKRYIEQREQFLYLLVDVSASIIESPEGRKRATIVEISSLLTMAAIRNNDRVGLILFSDRVEMVIPPGKGRRHALRIMDTLLHFQPKGRTTHFESVLSRFGHMARKHSVVFVLSDFLAPDYLEELRALAGRHDVNAVNVLEPPAQTDSINELVHMQDTETGDHRYVDLSRTQHQDRPHHVDLQEQMLQCGISLMEVAVGEDCVTALAGFFHSRQRRIADETGG</sequence>
<dbReference type="Pfam" id="PF01882">
    <property type="entry name" value="DUF58"/>
    <property type="match status" value="1"/>
</dbReference>
<dbReference type="RefSeq" id="WP_184302839.1">
    <property type="nucleotide sequence ID" value="NZ_JACHXU010000003.1"/>
</dbReference>
<comment type="caution">
    <text evidence="2">The sequence shown here is derived from an EMBL/GenBank/DDBJ whole genome shotgun (WGS) entry which is preliminary data.</text>
</comment>
<keyword evidence="3" id="KW-1185">Reference proteome</keyword>
<dbReference type="SUPFAM" id="SSF53300">
    <property type="entry name" value="vWA-like"/>
    <property type="match status" value="1"/>
</dbReference>
<evidence type="ECO:0000313" key="2">
    <source>
        <dbReference type="EMBL" id="MBB3205385.1"/>
    </source>
</evidence>
<dbReference type="EMBL" id="JACHXU010000003">
    <property type="protein sequence ID" value="MBB3205385.1"/>
    <property type="molecule type" value="Genomic_DNA"/>
</dbReference>
<dbReference type="InterPro" id="IPR002881">
    <property type="entry name" value="DUF58"/>
</dbReference>
<proteinExistence type="predicted"/>
<dbReference type="InterPro" id="IPR002035">
    <property type="entry name" value="VWF_A"/>
</dbReference>
<dbReference type="Proteomes" id="UP000536179">
    <property type="component" value="Unassembled WGS sequence"/>
</dbReference>
<evidence type="ECO:0000313" key="3">
    <source>
        <dbReference type="Proteomes" id="UP000536179"/>
    </source>
</evidence>
<dbReference type="SMART" id="SM00327">
    <property type="entry name" value="VWA"/>
    <property type="match status" value="1"/>
</dbReference>
<dbReference type="AlphaFoldDB" id="A0A7W5DVX9"/>
<dbReference type="PANTHER" id="PTHR33608">
    <property type="entry name" value="BLL2464 PROTEIN"/>
    <property type="match status" value="1"/>
</dbReference>
<organism evidence="2 3">
    <name type="scientific">Aporhodopirellula rubra</name>
    <dbReference type="NCBI Taxonomy" id="980271"/>
    <lineage>
        <taxon>Bacteria</taxon>
        <taxon>Pseudomonadati</taxon>
        <taxon>Planctomycetota</taxon>
        <taxon>Planctomycetia</taxon>
        <taxon>Pirellulales</taxon>
        <taxon>Pirellulaceae</taxon>
        <taxon>Aporhodopirellula</taxon>
    </lineage>
</organism>
<protein>
    <submittedName>
        <fullName evidence="2">Uncharacterized protein (DUF58 family)</fullName>
    </submittedName>
</protein>
<name>A0A7W5DVX9_9BACT</name>
<accession>A0A7W5DVX9</accession>
<evidence type="ECO:0000259" key="1">
    <source>
        <dbReference type="SMART" id="SM00327"/>
    </source>
</evidence>
<reference evidence="2 3" key="1">
    <citation type="submission" date="2020-08" db="EMBL/GenBank/DDBJ databases">
        <title>Genomic Encyclopedia of Type Strains, Phase III (KMG-III): the genomes of soil and plant-associated and newly described type strains.</title>
        <authorList>
            <person name="Whitman W."/>
        </authorList>
    </citation>
    <scope>NUCLEOTIDE SEQUENCE [LARGE SCALE GENOMIC DNA]</scope>
    <source>
        <strain evidence="2 3">CECT 8075</strain>
    </source>
</reference>
<dbReference type="CDD" id="cd00198">
    <property type="entry name" value="vWFA"/>
    <property type="match status" value="1"/>
</dbReference>
<dbReference type="Gene3D" id="3.40.50.410">
    <property type="entry name" value="von Willebrand factor, type A domain"/>
    <property type="match status" value="1"/>
</dbReference>
<dbReference type="PANTHER" id="PTHR33608:SF6">
    <property type="entry name" value="BLL2464 PROTEIN"/>
    <property type="match status" value="1"/>
</dbReference>
<gene>
    <name evidence="2" type="ORF">FHS27_001185</name>
</gene>
<dbReference type="InterPro" id="IPR036465">
    <property type="entry name" value="vWFA_dom_sf"/>
</dbReference>